<name>A0A388SH74_9BURK</name>
<evidence type="ECO:0000256" key="2">
    <source>
        <dbReference type="SAM" id="Phobius"/>
    </source>
</evidence>
<feature type="transmembrane region" description="Helical" evidence="2">
    <location>
        <begin position="138"/>
        <end position="157"/>
    </location>
</feature>
<proteinExistence type="predicted"/>
<feature type="transmembrane region" description="Helical" evidence="2">
    <location>
        <begin position="110"/>
        <end position="126"/>
    </location>
</feature>
<feature type="compositionally biased region" description="Low complexity" evidence="1">
    <location>
        <begin position="208"/>
        <end position="219"/>
    </location>
</feature>
<dbReference type="AlphaFoldDB" id="A0A388SH74"/>
<protein>
    <submittedName>
        <fullName evidence="3">Uncharacterized protein</fullName>
    </submittedName>
</protein>
<organism evidence="3 4">
    <name type="scientific">Mesosutterella multiformis</name>
    <dbReference type="NCBI Taxonomy" id="2259133"/>
    <lineage>
        <taxon>Bacteria</taxon>
        <taxon>Pseudomonadati</taxon>
        <taxon>Pseudomonadota</taxon>
        <taxon>Betaproteobacteria</taxon>
        <taxon>Burkholderiales</taxon>
        <taxon>Sutterellaceae</taxon>
        <taxon>Mesosutterella</taxon>
    </lineage>
</organism>
<feature type="region of interest" description="Disordered" evidence="1">
    <location>
        <begin position="202"/>
        <end position="236"/>
    </location>
</feature>
<dbReference type="RefSeq" id="WP_116271017.1">
    <property type="nucleotide sequence ID" value="NZ_BGZJ01000002.1"/>
</dbReference>
<keyword evidence="2" id="KW-0472">Membrane</keyword>
<dbReference type="EMBL" id="BGZJ01000002">
    <property type="protein sequence ID" value="GBO94819.1"/>
    <property type="molecule type" value="Genomic_DNA"/>
</dbReference>
<keyword evidence="2" id="KW-0812">Transmembrane</keyword>
<evidence type="ECO:0000313" key="3">
    <source>
        <dbReference type="EMBL" id="GBO94819.1"/>
    </source>
</evidence>
<feature type="transmembrane region" description="Helical" evidence="2">
    <location>
        <begin position="74"/>
        <end position="90"/>
    </location>
</feature>
<sequence>MKHPSTLYKKLVRGVLLLAFIAVALILGNRLGILSHSVKNAGLVILLFVCNMALALGARHAIERAVWPESWKRGGAAGLLVLCFAALLFADSDITDLIIGEKGDPVDEATAQLAAAATWVGAYVVAWKPFLRRKENRYISACVSLTLGCIAFALFFVSLYSNALLGVVGWKVEFVRFALASVAFASSISAFIVQGIRGKCGGGKKKWSGSSRTGWRSGTLTPRMTSMRRNASPRSE</sequence>
<feature type="compositionally biased region" description="Polar residues" evidence="1">
    <location>
        <begin position="220"/>
        <end position="236"/>
    </location>
</feature>
<comment type="caution">
    <text evidence="3">The sequence shown here is derived from an EMBL/GenBank/DDBJ whole genome shotgun (WGS) entry which is preliminary data.</text>
</comment>
<dbReference type="Proteomes" id="UP000266091">
    <property type="component" value="Unassembled WGS sequence"/>
</dbReference>
<keyword evidence="4" id="KW-1185">Reference proteome</keyword>
<gene>
    <name evidence="3" type="ORF">MESMUL_21730</name>
</gene>
<feature type="transmembrane region" description="Helical" evidence="2">
    <location>
        <begin position="43"/>
        <end position="62"/>
    </location>
</feature>
<accession>A0A388SH74</accession>
<feature type="transmembrane region" description="Helical" evidence="2">
    <location>
        <begin position="12"/>
        <end position="31"/>
    </location>
</feature>
<keyword evidence="2" id="KW-1133">Transmembrane helix</keyword>
<reference evidence="3 4" key="1">
    <citation type="journal article" date="2018" name="Int. J. Syst. Evol. Microbiol.">
        <title>Mesosutterella multiformis gen. nov., sp. nov., a member of the family Sutterellaceae and Sutterella megalosphaeroides sp. nov., isolated from human faeces.</title>
        <authorList>
            <person name="Sakamoto M."/>
            <person name="Ikeyama N."/>
            <person name="Kunihiro T."/>
            <person name="Iino T."/>
            <person name="Yuki M."/>
            <person name="Ohkuma M."/>
        </authorList>
    </citation>
    <scope>NUCLEOTIDE SEQUENCE [LARGE SCALE GENOMIC DNA]</scope>
    <source>
        <strain evidence="3 4">4NBBH2</strain>
    </source>
</reference>
<feature type="transmembrane region" description="Helical" evidence="2">
    <location>
        <begin position="177"/>
        <end position="196"/>
    </location>
</feature>
<evidence type="ECO:0000313" key="4">
    <source>
        <dbReference type="Proteomes" id="UP000266091"/>
    </source>
</evidence>
<evidence type="ECO:0000256" key="1">
    <source>
        <dbReference type="SAM" id="MobiDB-lite"/>
    </source>
</evidence>